<reference evidence="1 2" key="1">
    <citation type="submission" date="2017-08" db="EMBL/GenBank/DDBJ databases">
        <title>Multipartite genome sequences of Sinorhizobium species nodulating soybeans.</title>
        <authorList>
            <person name="Tian C.F."/>
        </authorList>
    </citation>
    <scope>NUCLEOTIDE SEQUENCE [LARGE SCALE GENOMIC DNA]</scope>
    <source>
        <strain evidence="1 2">CCBAU 05684</strain>
    </source>
</reference>
<protein>
    <submittedName>
        <fullName evidence="1">Uncharacterized protein</fullName>
    </submittedName>
</protein>
<keyword evidence="2" id="KW-1185">Reference proteome</keyword>
<name>A0A249PGF3_9HYPH</name>
<dbReference type="Proteomes" id="UP000217211">
    <property type="component" value="Chromosome"/>
</dbReference>
<gene>
    <name evidence="1" type="ORF">SJ05684_c35830</name>
</gene>
<dbReference type="RefSeq" id="WP_157211968.1">
    <property type="nucleotide sequence ID" value="NZ_AJQT01000030.1"/>
</dbReference>
<proteinExistence type="predicted"/>
<accession>A0A249PGF3</accession>
<sequence length="48" mass="5179">MASEMEDNAKAGFQTAMSLYLEERDKLQSPTGCASIQTALALKQANNT</sequence>
<dbReference type="EMBL" id="CP023067">
    <property type="protein sequence ID" value="ASY64998.1"/>
    <property type="molecule type" value="Genomic_DNA"/>
</dbReference>
<dbReference type="STRING" id="716928.GCA_000261485_01607"/>
<dbReference type="KEGG" id="esj:SJ05684_c35830"/>
<evidence type="ECO:0000313" key="2">
    <source>
        <dbReference type="Proteomes" id="UP000217211"/>
    </source>
</evidence>
<evidence type="ECO:0000313" key="1">
    <source>
        <dbReference type="EMBL" id="ASY64998.1"/>
    </source>
</evidence>
<organism evidence="1 2">
    <name type="scientific">Sinorhizobium sojae CCBAU 05684</name>
    <dbReference type="NCBI Taxonomy" id="716928"/>
    <lineage>
        <taxon>Bacteria</taxon>
        <taxon>Pseudomonadati</taxon>
        <taxon>Pseudomonadota</taxon>
        <taxon>Alphaproteobacteria</taxon>
        <taxon>Hyphomicrobiales</taxon>
        <taxon>Rhizobiaceae</taxon>
        <taxon>Sinorhizobium/Ensifer group</taxon>
        <taxon>Sinorhizobium</taxon>
    </lineage>
</organism>
<dbReference type="AlphaFoldDB" id="A0A249PGF3"/>